<protein>
    <recommendedName>
        <fullName evidence="3">Nuclear transport factor 2 family protein</fullName>
    </recommendedName>
</protein>
<dbReference type="InterPro" id="IPR032710">
    <property type="entry name" value="NTF2-like_dom_sf"/>
</dbReference>
<accession>A0ABX1GR32</accession>
<dbReference type="Gene3D" id="3.10.450.50">
    <property type="match status" value="1"/>
</dbReference>
<sequence length="152" mass="17772">MDLISAIKQDIWIPFMEAYRDYDEEKLKSIHTEDILRINIDNNQIRYGAPYLNEFAAFLPRMKQNGDKVGIAFVILTTAFNNTKEIAYQTGYYQFQMQSMEEEAISPRGYGYFHVGLRKEKDVWKIFLDSDKKADLNTAQFKGGNTVYELEN</sequence>
<organism evidence="1 2">
    <name type="scientific">Croceivirga thetidis</name>
    <dbReference type="NCBI Taxonomy" id="2721623"/>
    <lineage>
        <taxon>Bacteria</taxon>
        <taxon>Pseudomonadati</taxon>
        <taxon>Bacteroidota</taxon>
        <taxon>Flavobacteriia</taxon>
        <taxon>Flavobacteriales</taxon>
        <taxon>Flavobacteriaceae</taxon>
        <taxon>Croceivirga</taxon>
    </lineage>
</organism>
<evidence type="ECO:0000313" key="1">
    <source>
        <dbReference type="EMBL" id="NKI32407.1"/>
    </source>
</evidence>
<dbReference type="Proteomes" id="UP000718451">
    <property type="component" value="Unassembled WGS sequence"/>
</dbReference>
<name>A0ABX1GR32_9FLAO</name>
<reference evidence="1 2" key="1">
    <citation type="submission" date="2020-04" db="EMBL/GenBank/DDBJ databases">
        <authorList>
            <person name="Yoon J."/>
        </authorList>
    </citation>
    <scope>NUCLEOTIDE SEQUENCE [LARGE SCALE GENOMIC DNA]</scope>
    <source>
        <strain evidence="1 2">DJ-13</strain>
    </source>
</reference>
<keyword evidence="2" id="KW-1185">Reference proteome</keyword>
<dbReference type="SUPFAM" id="SSF54427">
    <property type="entry name" value="NTF2-like"/>
    <property type="match status" value="1"/>
</dbReference>
<proteinExistence type="predicted"/>
<comment type="caution">
    <text evidence="1">The sequence shown here is derived from an EMBL/GenBank/DDBJ whole genome shotgun (WGS) entry which is preliminary data.</text>
</comment>
<evidence type="ECO:0000313" key="2">
    <source>
        <dbReference type="Proteomes" id="UP000718451"/>
    </source>
</evidence>
<gene>
    <name evidence="1" type="ORF">HCU67_10665</name>
</gene>
<dbReference type="RefSeq" id="WP_168552611.1">
    <property type="nucleotide sequence ID" value="NZ_JAAWWL010000002.1"/>
</dbReference>
<dbReference type="EMBL" id="JAAWWL010000002">
    <property type="protein sequence ID" value="NKI32407.1"/>
    <property type="molecule type" value="Genomic_DNA"/>
</dbReference>
<evidence type="ECO:0008006" key="3">
    <source>
        <dbReference type="Google" id="ProtNLM"/>
    </source>
</evidence>